<feature type="transmembrane region" description="Helical" evidence="6">
    <location>
        <begin position="141"/>
        <end position="172"/>
    </location>
</feature>
<feature type="transmembrane region" description="Helical" evidence="6">
    <location>
        <begin position="178"/>
        <end position="200"/>
    </location>
</feature>
<sequence>MKDCCDMYLILLLIGFASSAYGMMIGAGGGFILVPLLLLIYGLSPEVAAGTGLFIVLISSLSGLYAYVKKRQVLFKMGLLVSVGAVPGTLLGRWLLVGIEAQLFYTAFALLMIGLGVFLMIKSPPKEEVASGNIQSASIHLLPLIGCMIGMLSSFFGVGGGFLLVPILVFAWKLPFHQAAGTSIFALVIYSFVGTVPSYVQGQIDWYIAFWSGIGVLIGSQIGVYVSSRLKAVYLTRLLAILVIGIGISLVV</sequence>
<accession>A0ABT0XKQ8</accession>
<feature type="transmembrane region" description="Helical" evidence="6">
    <location>
        <begin position="12"/>
        <end position="41"/>
    </location>
</feature>
<comment type="subcellular location">
    <subcellularLocation>
        <location evidence="6">Cell membrane</location>
        <topology evidence="6">Multi-pass membrane protein</topology>
    </subcellularLocation>
    <subcellularLocation>
        <location evidence="1">Membrane</location>
        <topology evidence="1">Multi-pass membrane protein</topology>
    </subcellularLocation>
</comment>
<feature type="transmembrane region" description="Helical" evidence="6">
    <location>
        <begin position="47"/>
        <end position="67"/>
    </location>
</feature>
<evidence type="ECO:0000256" key="2">
    <source>
        <dbReference type="ARBA" id="ARBA00009142"/>
    </source>
</evidence>
<keyword evidence="6" id="KW-1003">Cell membrane</keyword>
<dbReference type="EMBL" id="JAMQJY010000001">
    <property type="protein sequence ID" value="MCM2675824.1"/>
    <property type="molecule type" value="Genomic_DNA"/>
</dbReference>
<dbReference type="PANTHER" id="PTHR43701">
    <property type="entry name" value="MEMBRANE TRANSPORTER PROTEIN MJ0441-RELATED"/>
    <property type="match status" value="1"/>
</dbReference>
<proteinExistence type="inferred from homology"/>
<dbReference type="Proteomes" id="UP001203665">
    <property type="component" value="Unassembled WGS sequence"/>
</dbReference>
<feature type="transmembrane region" description="Helical" evidence="6">
    <location>
        <begin position="79"/>
        <end position="97"/>
    </location>
</feature>
<dbReference type="InterPro" id="IPR002781">
    <property type="entry name" value="TM_pro_TauE-like"/>
</dbReference>
<evidence type="ECO:0000256" key="6">
    <source>
        <dbReference type="RuleBase" id="RU363041"/>
    </source>
</evidence>
<keyword evidence="3 6" id="KW-0812">Transmembrane</keyword>
<keyword evidence="4 6" id="KW-1133">Transmembrane helix</keyword>
<evidence type="ECO:0000256" key="3">
    <source>
        <dbReference type="ARBA" id="ARBA00022692"/>
    </source>
</evidence>
<dbReference type="RefSeq" id="WP_251607056.1">
    <property type="nucleotide sequence ID" value="NZ_JAMQJY010000001.1"/>
</dbReference>
<protein>
    <recommendedName>
        <fullName evidence="6">Probable membrane transporter protein</fullName>
    </recommendedName>
</protein>
<comment type="similarity">
    <text evidence="2 6">Belongs to the 4-toluene sulfonate uptake permease (TSUP) (TC 2.A.102) family.</text>
</comment>
<evidence type="ECO:0000313" key="8">
    <source>
        <dbReference type="Proteomes" id="UP001203665"/>
    </source>
</evidence>
<feature type="transmembrane region" description="Helical" evidence="6">
    <location>
        <begin position="232"/>
        <end position="251"/>
    </location>
</feature>
<evidence type="ECO:0000256" key="1">
    <source>
        <dbReference type="ARBA" id="ARBA00004141"/>
    </source>
</evidence>
<evidence type="ECO:0000313" key="7">
    <source>
        <dbReference type="EMBL" id="MCM2675824.1"/>
    </source>
</evidence>
<feature type="transmembrane region" description="Helical" evidence="6">
    <location>
        <begin position="207"/>
        <end position="226"/>
    </location>
</feature>
<evidence type="ECO:0000256" key="5">
    <source>
        <dbReference type="ARBA" id="ARBA00023136"/>
    </source>
</evidence>
<keyword evidence="5 6" id="KW-0472">Membrane</keyword>
<gene>
    <name evidence="7" type="ORF">NDM98_10205</name>
</gene>
<keyword evidence="8" id="KW-1185">Reference proteome</keyword>
<reference evidence="7" key="1">
    <citation type="submission" date="2022-06" db="EMBL/GenBank/DDBJ databases">
        <title>Alkalicoccobacillus porphyridii sp. nov., isolated from a marine red alga, Porphyridium purpureum and reclassification of Shouchella plakortidis and Shouchella gibsonii as Alkalicoccobacillus plakortidis comb. nov. and Alkalicoccobacillus gibsonii comb. nov.</title>
        <authorList>
            <person name="Kim K.H."/>
            <person name="Lee J.K."/>
            <person name="Han D.M."/>
            <person name="Baek J.H."/>
            <person name="Jeon C.O."/>
        </authorList>
    </citation>
    <scope>NUCLEOTIDE SEQUENCE</scope>
    <source>
        <strain evidence="7">DSM 19153</strain>
    </source>
</reference>
<evidence type="ECO:0000256" key="4">
    <source>
        <dbReference type="ARBA" id="ARBA00022989"/>
    </source>
</evidence>
<feature type="transmembrane region" description="Helical" evidence="6">
    <location>
        <begin position="103"/>
        <end position="121"/>
    </location>
</feature>
<dbReference type="InterPro" id="IPR051598">
    <property type="entry name" value="TSUP/Inactive_protease-like"/>
</dbReference>
<dbReference type="Pfam" id="PF01925">
    <property type="entry name" value="TauE"/>
    <property type="match status" value="1"/>
</dbReference>
<organism evidence="7 8">
    <name type="scientific">Alkalicoccobacillus plakortidis</name>
    <dbReference type="NCBI Taxonomy" id="444060"/>
    <lineage>
        <taxon>Bacteria</taxon>
        <taxon>Bacillati</taxon>
        <taxon>Bacillota</taxon>
        <taxon>Bacilli</taxon>
        <taxon>Bacillales</taxon>
        <taxon>Bacillaceae</taxon>
        <taxon>Alkalicoccobacillus</taxon>
    </lineage>
</organism>
<comment type="caution">
    <text evidence="7">The sequence shown here is derived from an EMBL/GenBank/DDBJ whole genome shotgun (WGS) entry which is preliminary data.</text>
</comment>
<name>A0ABT0XKQ8_9BACI</name>
<dbReference type="PANTHER" id="PTHR43701:SF2">
    <property type="entry name" value="MEMBRANE TRANSPORTER PROTEIN YJNA-RELATED"/>
    <property type="match status" value="1"/>
</dbReference>